<name>X0UUF5_9ZZZZ</name>
<proteinExistence type="predicted"/>
<organism evidence="1">
    <name type="scientific">marine sediment metagenome</name>
    <dbReference type="NCBI Taxonomy" id="412755"/>
    <lineage>
        <taxon>unclassified sequences</taxon>
        <taxon>metagenomes</taxon>
        <taxon>ecological metagenomes</taxon>
    </lineage>
</organism>
<feature type="non-terminal residue" evidence="1">
    <location>
        <position position="1"/>
    </location>
</feature>
<gene>
    <name evidence="1" type="ORF">S01H1_42775</name>
</gene>
<comment type="caution">
    <text evidence="1">The sequence shown here is derived from an EMBL/GenBank/DDBJ whole genome shotgun (WGS) entry which is preliminary data.</text>
</comment>
<dbReference type="EMBL" id="BARS01027219">
    <property type="protein sequence ID" value="GAG09459.1"/>
    <property type="molecule type" value="Genomic_DNA"/>
</dbReference>
<feature type="non-terminal residue" evidence="1">
    <location>
        <position position="265"/>
    </location>
</feature>
<evidence type="ECO:0000313" key="1">
    <source>
        <dbReference type="EMBL" id="GAG09459.1"/>
    </source>
</evidence>
<accession>X0UUF5</accession>
<sequence>DVTDTYTGIATVTGATHVTLLINARIVFKGIVNSVDRDYLKHIYRVNCSSELELLRNFQVNYDTLHTALTGAASYAADDGSGYPSVLLSEVIEEMFDVAGMSDEVHFETLLIVKSKTVYELNGIDTDTRDFYFSDIRVDENMLYGINSPVAGNHTALDQDYAHTNISFLEFLQYVCSMVGYSISFRSYILSDWIFTGYTNGTATDIDYPAYSIGDDDIYSKGNKSGTTTNDVYWRNEWWSKARVDYSTLNQYDLDSIINEGRIQA</sequence>
<reference evidence="1" key="1">
    <citation type="journal article" date="2014" name="Front. Microbiol.">
        <title>High frequency of phylogenetically diverse reductive dehalogenase-homologous genes in deep subseafloor sedimentary metagenomes.</title>
        <authorList>
            <person name="Kawai M."/>
            <person name="Futagami T."/>
            <person name="Toyoda A."/>
            <person name="Takaki Y."/>
            <person name="Nishi S."/>
            <person name="Hori S."/>
            <person name="Arai W."/>
            <person name="Tsubouchi T."/>
            <person name="Morono Y."/>
            <person name="Uchiyama I."/>
            <person name="Ito T."/>
            <person name="Fujiyama A."/>
            <person name="Inagaki F."/>
            <person name="Takami H."/>
        </authorList>
    </citation>
    <scope>NUCLEOTIDE SEQUENCE</scope>
    <source>
        <strain evidence="1">Expedition CK06-06</strain>
    </source>
</reference>
<protein>
    <submittedName>
        <fullName evidence="1">Uncharacterized protein</fullName>
    </submittedName>
</protein>
<dbReference type="AlphaFoldDB" id="X0UUF5"/>